<dbReference type="RefSeq" id="WP_035448228.1">
    <property type="nucleotide sequence ID" value="NZ_JNHN01000004.1"/>
</dbReference>
<dbReference type="PATRIC" id="fig|1339349.3.peg.103"/>
<evidence type="ECO:0000259" key="2">
    <source>
        <dbReference type="Pfam" id="PF14297"/>
    </source>
</evidence>
<accession>A0A078SVC8</accession>
<dbReference type="Pfam" id="PF14297">
    <property type="entry name" value="Lin1244_N"/>
    <property type="match status" value="1"/>
</dbReference>
<proteinExistence type="predicted"/>
<dbReference type="PANTHER" id="PTHR39196:SF1">
    <property type="entry name" value="PRIMOSOME, DNAD SUBUNIT"/>
    <property type="match status" value="1"/>
</dbReference>
<feature type="region of interest" description="Disordered" evidence="1">
    <location>
        <begin position="159"/>
        <end position="211"/>
    </location>
</feature>
<dbReference type="PANTHER" id="PTHR39196">
    <property type="entry name" value="PRIMOSOME, DNAD SUBUNIT"/>
    <property type="match status" value="1"/>
</dbReference>
<dbReference type="InterPro" id="IPR025400">
    <property type="entry name" value="Lin1244/Lin1753-like_N"/>
</dbReference>
<dbReference type="AlphaFoldDB" id="A0A078SVC8"/>
<dbReference type="EMBL" id="JNHN01000004">
    <property type="protein sequence ID" value="KDS64895.1"/>
    <property type="molecule type" value="Genomic_DNA"/>
</dbReference>
<evidence type="ECO:0000313" key="3">
    <source>
        <dbReference type="EMBL" id="KDS64895.1"/>
    </source>
</evidence>
<reference evidence="3 4" key="1">
    <citation type="submission" date="2014-04" db="EMBL/GenBank/DDBJ databases">
        <authorList>
            <person name="Sears C."/>
            <person name="Carroll K."/>
            <person name="Sack B.R."/>
            <person name="Qadri F."/>
            <person name="Myers L.L."/>
            <person name="Chung G.-T."/>
            <person name="Escheverria P."/>
            <person name="Fraser C.M."/>
            <person name="Sadzewicz L."/>
            <person name="Shefchek K.A."/>
            <person name="Tallon L."/>
            <person name="Das S.P."/>
            <person name="Daugherty S."/>
            <person name="Mongodin E.F."/>
        </authorList>
    </citation>
    <scope>NUCLEOTIDE SEQUENCE [LARGE SCALE GENOMIC DNA]</scope>
    <source>
        <strain evidence="3 4">3978 T3 ii</strain>
    </source>
</reference>
<gene>
    <name evidence="3" type="ORF">M094_3196</name>
</gene>
<protein>
    <recommendedName>
        <fullName evidence="2">Lin1244/Lin1753-like N-terminal domain-containing protein</fullName>
    </recommendedName>
</protein>
<feature type="compositionally biased region" description="Basic and acidic residues" evidence="1">
    <location>
        <begin position="164"/>
        <end position="195"/>
    </location>
</feature>
<comment type="caution">
    <text evidence="3">The sequence shown here is derived from an EMBL/GenBank/DDBJ whole genome shotgun (WGS) entry which is preliminary data.</text>
</comment>
<dbReference type="Proteomes" id="UP000028013">
    <property type="component" value="Unassembled WGS sequence"/>
</dbReference>
<feature type="domain" description="Lin1244/Lin1753-like N-terminal" evidence="2">
    <location>
        <begin position="10"/>
        <end position="105"/>
    </location>
</feature>
<evidence type="ECO:0000256" key="1">
    <source>
        <dbReference type="SAM" id="MobiDB-lite"/>
    </source>
</evidence>
<evidence type="ECO:0000313" key="4">
    <source>
        <dbReference type="Proteomes" id="UP000028013"/>
    </source>
</evidence>
<sequence>MAMMYGGMLYFPLKVNLFEEIAVELVEARFGLKGTAAVMKLLCKIHKENGYYLKWNAEQCTLFTNKAGKDINEQEMQGIVDILVEKAFFDPKTYKEQGVLTSTEIQKVWLEATKRRKRDLTTLPYLLVETEEDKPDKDKTCTQNRENCTQDADIFPENACNSKQSKESKVEESKVEESKVEESKVEESKAKESKALHPLTPPGESGGAQGNPDLDIPGYAYNRNTHNLECLMLNLEKLYITDREEIRKILKLSDYGRLGNYVWKIFNGTNWNKVNSKGGYIISVLAREKRSTGS</sequence>
<name>A0A078SVC8_BACUN</name>
<organism evidence="3 4">
    <name type="scientific">Bacteroides uniformis str. 3978 T3 ii</name>
    <dbReference type="NCBI Taxonomy" id="1339349"/>
    <lineage>
        <taxon>Bacteria</taxon>
        <taxon>Pseudomonadati</taxon>
        <taxon>Bacteroidota</taxon>
        <taxon>Bacteroidia</taxon>
        <taxon>Bacteroidales</taxon>
        <taxon>Bacteroidaceae</taxon>
        <taxon>Bacteroides</taxon>
    </lineage>
</organism>